<feature type="compositionally biased region" description="Low complexity" evidence="1">
    <location>
        <begin position="70"/>
        <end position="131"/>
    </location>
</feature>
<gene>
    <name evidence="3" type="ORF">TWF718_004883</name>
</gene>
<feature type="region of interest" description="Disordered" evidence="1">
    <location>
        <begin position="356"/>
        <end position="509"/>
    </location>
</feature>
<keyword evidence="2" id="KW-0472">Membrane</keyword>
<dbReference type="Proteomes" id="UP001313282">
    <property type="component" value="Unassembled WGS sequence"/>
</dbReference>
<feature type="compositionally biased region" description="Polar residues" evidence="1">
    <location>
        <begin position="1"/>
        <end position="10"/>
    </location>
</feature>
<sequence>MSDSASSSVPTADPTLPEETVPSTTGPSETSTPPPEETTTTTEDQPTTTPTPEPTSEPPTSTTPPPPPETTTTSEPEPETTSTTEEPTSTTEEPSSTPEPETTSTTDEPTSTPEPESTSTPSLTVITVTPTSSADTTITITTTSVNTDRTTSSLPSSSTQLSSSSSSSTATATSLPSSGGGGLSQPAKIAIAIIIPIFGVILFAFLALFLWRRHKKRKDNAEERRKEVEEYGYNPNNDTSGPGPSTLAAAGGASHGGDMAEMEAGYRGWGNTAGGRKASAPLSASAATSNTAGVGGYGSTNYSGVPTSGVQQYVPPPQPQQSELYGSPPMAAGAIPVAAGVTGVAGVAGAAALSAHSDDEAKNRDRHSHSPLLSSPTNRPSTADSSTIGAPPTTTGPSELDDGLHRGDSVASSRYTNATQQSEDSGAHDVSGNNRRNTYVSEGNDYYNDVSNPYGGDFDYPDHSPEQGYHQPPMIQQVGARRNTRIENPPDTHYAQMPRQGNSGIAQNF</sequence>
<feature type="compositionally biased region" description="Polar residues" evidence="1">
    <location>
        <begin position="234"/>
        <end position="243"/>
    </location>
</feature>
<comment type="caution">
    <text evidence="3">The sequence shown here is derived from an EMBL/GenBank/DDBJ whole genome shotgun (WGS) entry which is preliminary data.</text>
</comment>
<evidence type="ECO:0000256" key="2">
    <source>
        <dbReference type="SAM" id="Phobius"/>
    </source>
</evidence>
<feature type="compositionally biased region" description="Polar residues" evidence="1">
    <location>
        <begin position="431"/>
        <end position="441"/>
    </location>
</feature>
<feature type="compositionally biased region" description="Polar residues" evidence="1">
    <location>
        <begin position="499"/>
        <end position="509"/>
    </location>
</feature>
<evidence type="ECO:0000313" key="4">
    <source>
        <dbReference type="Proteomes" id="UP001313282"/>
    </source>
</evidence>
<proteinExistence type="predicted"/>
<dbReference type="AlphaFoldDB" id="A0AAN8N6Y3"/>
<keyword evidence="2" id="KW-0812">Transmembrane</keyword>
<organism evidence="3 4">
    <name type="scientific">Orbilia javanica</name>
    <dbReference type="NCBI Taxonomy" id="47235"/>
    <lineage>
        <taxon>Eukaryota</taxon>
        <taxon>Fungi</taxon>
        <taxon>Dikarya</taxon>
        <taxon>Ascomycota</taxon>
        <taxon>Pezizomycotina</taxon>
        <taxon>Orbiliomycetes</taxon>
        <taxon>Orbiliales</taxon>
        <taxon>Orbiliaceae</taxon>
        <taxon>Orbilia</taxon>
    </lineage>
</organism>
<evidence type="ECO:0000313" key="3">
    <source>
        <dbReference type="EMBL" id="KAK6351736.1"/>
    </source>
</evidence>
<feature type="region of interest" description="Disordered" evidence="1">
    <location>
        <begin position="146"/>
        <end position="183"/>
    </location>
</feature>
<dbReference type="EMBL" id="JAVHNR010000002">
    <property type="protein sequence ID" value="KAK6351736.1"/>
    <property type="molecule type" value="Genomic_DNA"/>
</dbReference>
<feature type="compositionally biased region" description="Polar residues" evidence="1">
    <location>
        <begin position="371"/>
        <end position="397"/>
    </location>
</feature>
<keyword evidence="2" id="KW-1133">Transmembrane helix</keyword>
<feature type="region of interest" description="Disordered" evidence="1">
    <location>
        <begin position="1"/>
        <end position="131"/>
    </location>
</feature>
<evidence type="ECO:0000256" key="1">
    <source>
        <dbReference type="SAM" id="MobiDB-lite"/>
    </source>
</evidence>
<reference evidence="3 4" key="1">
    <citation type="submission" date="2019-10" db="EMBL/GenBank/DDBJ databases">
        <authorList>
            <person name="Palmer J.M."/>
        </authorList>
    </citation>
    <scope>NUCLEOTIDE SEQUENCE [LARGE SCALE GENOMIC DNA]</scope>
    <source>
        <strain evidence="3 4">TWF718</strain>
    </source>
</reference>
<accession>A0AAN8N6Y3</accession>
<feature type="compositionally biased region" description="Polar residues" evidence="1">
    <location>
        <begin position="410"/>
        <end position="424"/>
    </location>
</feature>
<feature type="compositionally biased region" description="Basic and acidic residues" evidence="1">
    <location>
        <begin position="219"/>
        <end position="229"/>
    </location>
</feature>
<feature type="region of interest" description="Disordered" evidence="1">
    <location>
        <begin position="216"/>
        <end position="256"/>
    </location>
</feature>
<protein>
    <submittedName>
        <fullName evidence="3">Uncharacterized protein</fullName>
    </submittedName>
</protein>
<feature type="compositionally biased region" description="Pro residues" evidence="1">
    <location>
        <begin position="49"/>
        <end position="69"/>
    </location>
</feature>
<keyword evidence="4" id="KW-1185">Reference proteome</keyword>
<feature type="compositionally biased region" description="Low complexity" evidence="1">
    <location>
        <begin position="146"/>
        <end position="177"/>
    </location>
</feature>
<feature type="compositionally biased region" description="Low complexity" evidence="1">
    <location>
        <begin position="17"/>
        <end position="48"/>
    </location>
</feature>
<feature type="region of interest" description="Disordered" evidence="1">
    <location>
        <begin position="308"/>
        <end position="327"/>
    </location>
</feature>
<feature type="transmembrane region" description="Helical" evidence="2">
    <location>
        <begin position="189"/>
        <end position="211"/>
    </location>
</feature>
<name>A0AAN8N6Y3_9PEZI</name>